<evidence type="ECO:0000259" key="1">
    <source>
        <dbReference type="PROSITE" id="PS51677"/>
    </source>
</evidence>
<dbReference type="OrthoDB" id="9812065at2"/>
<dbReference type="EMBL" id="FTOL01000002">
    <property type="protein sequence ID" value="SIS84964.1"/>
    <property type="molecule type" value="Genomic_DNA"/>
</dbReference>
<dbReference type="Gene3D" id="3.20.20.370">
    <property type="entry name" value="Glycoside hydrolase/deacetylase"/>
    <property type="match status" value="1"/>
</dbReference>
<keyword evidence="3" id="KW-1185">Reference proteome</keyword>
<dbReference type="PANTHER" id="PTHR10587:SF125">
    <property type="entry name" value="POLYSACCHARIDE DEACETYLASE YHEN-RELATED"/>
    <property type="match status" value="1"/>
</dbReference>
<dbReference type="InterPro" id="IPR050248">
    <property type="entry name" value="Polysacc_deacetylase_ArnD"/>
</dbReference>
<organism evidence="2 3">
    <name type="scientific">Chryseobacterium ureilyticum</name>
    <dbReference type="NCBI Taxonomy" id="373668"/>
    <lineage>
        <taxon>Bacteria</taxon>
        <taxon>Pseudomonadati</taxon>
        <taxon>Bacteroidota</taxon>
        <taxon>Flavobacteriia</taxon>
        <taxon>Flavobacteriales</taxon>
        <taxon>Weeksellaceae</taxon>
        <taxon>Chryseobacterium group</taxon>
        <taxon>Chryseobacterium</taxon>
    </lineage>
</organism>
<dbReference type="GO" id="GO:0016810">
    <property type="term" value="F:hydrolase activity, acting on carbon-nitrogen (but not peptide) bonds"/>
    <property type="evidence" value="ECO:0007669"/>
    <property type="project" value="InterPro"/>
</dbReference>
<name>A0A1N7MFR6_9FLAO</name>
<sequence>MGDTKILAIRELKDTKPVKIVQREIYLTFDDGIQAGTEEVLQLLKEKGIKGTFFLTGVHLWYAFSYYPEKAKKILQDIYENHIIANHSYSHANDHYSSFYRSGGVLVDNKNTRMSVVTDFEKCKNQINYYLGQIYNKDFSKLKFPLAKNQKKPLARFPGTNTWYVNDKLKDIKSTDRGNRWELSQKDTKEEADELYKEGYKIFGWDAEWKMKFEFHNIAMEREKGKKLDYGKWEETHPYFDMYSKEYVSKDRVTDSWGAVRDELLDMVYYGGGWDEVGKTEGKVVLLMHERAFRKGKLINGKVDLANTDELNKLGSLIDYFQKRKAEFKTLEDY</sequence>
<reference evidence="3" key="1">
    <citation type="submission" date="2017-01" db="EMBL/GenBank/DDBJ databases">
        <authorList>
            <person name="Varghese N."/>
            <person name="Submissions S."/>
        </authorList>
    </citation>
    <scope>NUCLEOTIDE SEQUENCE [LARGE SCALE GENOMIC DNA]</scope>
    <source>
        <strain evidence="3">DSM 18017</strain>
    </source>
</reference>
<dbReference type="AlphaFoldDB" id="A0A1N7MFR6"/>
<evidence type="ECO:0000313" key="3">
    <source>
        <dbReference type="Proteomes" id="UP000186744"/>
    </source>
</evidence>
<dbReference type="InterPro" id="IPR011330">
    <property type="entry name" value="Glyco_hydro/deAcase_b/a-brl"/>
</dbReference>
<proteinExistence type="predicted"/>
<dbReference type="Proteomes" id="UP000186744">
    <property type="component" value="Unassembled WGS sequence"/>
</dbReference>
<gene>
    <name evidence="2" type="ORF">SAMN05421786_102553</name>
</gene>
<dbReference type="Pfam" id="PF01522">
    <property type="entry name" value="Polysacc_deac_1"/>
    <property type="match status" value="1"/>
</dbReference>
<dbReference type="GO" id="GO:0005975">
    <property type="term" value="P:carbohydrate metabolic process"/>
    <property type="evidence" value="ECO:0007669"/>
    <property type="project" value="InterPro"/>
</dbReference>
<dbReference type="SUPFAM" id="SSF88713">
    <property type="entry name" value="Glycoside hydrolase/deacetylase"/>
    <property type="match status" value="1"/>
</dbReference>
<dbReference type="PANTHER" id="PTHR10587">
    <property type="entry name" value="GLYCOSYL TRANSFERASE-RELATED"/>
    <property type="match status" value="1"/>
</dbReference>
<accession>A0A1N7MFR6</accession>
<dbReference type="PROSITE" id="PS51677">
    <property type="entry name" value="NODB"/>
    <property type="match status" value="1"/>
</dbReference>
<dbReference type="InterPro" id="IPR002509">
    <property type="entry name" value="NODB_dom"/>
</dbReference>
<dbReference type="STRING" id="373668.SAMN05421786_102553"/>
<protein>
    <submittedName>
        <fullName evidence="2">Polysaccharide deacetylase</fullName>
    </submittedName>
</protein>
<evidence type="ECO:0000313" key="2">
    <source>
        <dbReference type="EMBL" id="SIS84964.1"/>
    </source>
</evidence>
<feature type="domain" description="NodB homology" evidence="1">
    <location>
        <begin position="23"/>
        <end position="94"/>
    </location>
</feature>
<dbReference type="RefSeq" id="WP_076551615.1">
    <property type="nucleotide sequence ID" value="NZ_FTOL01000002.1"/>
</dbReference>